<evidence type="ECO:0000313" key="2">
    <source>
        <dbReference type="Proteomes" id="UP000241158"/>
    </source>
</evidence>
<reference evidence="2" key="1">
    <citation type="submission" date="2017-11" db="EMBL/GenBank/DDBJ databases">
        <authorList>
            <person name="Kuznetsova I."/>
            <person name="Sazanova A."/>
            <person name="Chirak E."/>
            <person name="Safronova V."/>
            <person name="Willems A."/>
        </authorList>
    </citation>
    <scope>NUCLEOTIDE SEQUENCE [LARGE SCALE GENOMIC DNA]</scope>
    <source>
        <strain evidence="2">PEPV15</strain>
    </source>
</reference>
<organism evidence="1 2">
    <name type="scientific">Phyllobacterium endophyticum</name>
    <dbReference type="NCBI Taxonomy" id="1149773"/>
    <lineage>
        <taxon>Bacteria</taxon>
        <taxon>Pseudomonadati</taxon>
        <taxon>Pseudomonadota</taxon>
        <taxon>Alphaproteobacteria</taxon>
        <taxon>Hyphomicrobiales</taxon>
        <taxon>Phyllobacteriaceae</taxon>
        <taxon>Phyllobacterium</taxon>
    </lineage>
</organism>
<dbReference type="InterPro" id="IPR010424">
    <property type="entry name" value="EutQ"/>
</dbReference>
<dbReference type="Pfam" id="PF06249">
    <property type="entry name" value="EutQ"/>
    <property type="match status" value="1"/>
</dbReference>
<sequence>MTVYKFALADASFERSPGQQADIFTGNVLDQRHGGPVTVGFGRYGPNQILETTIAVHDTMVILEGGLSVTSNGETFNAGPGEIIAMQDGDRVTIRSHEEGAVTAYVTYPHWQEAES</sequence>
<dbReference type="Proteomes" id="UP000241158">
    <property type="component" value="Unassembled WGS sequence"/>
</dbReference>
<gene>
    <name evidence="1" type="ORF">CU100_25615</name>
</gene>
<dbReference type="RefSeq" id="WP_106719615.1">
    <property type="nucleotide sequence ID" value="NZ_JACHXT010000003.1"/>
</dbReference>
<dbReference type="SUPFAM" id="SSF51182">
    <property type="entry name" value="RmlC-like cupins"/>
    <property type="match status" value="1"/>
</dbReference>
<dbReference type="Gene3D" id="2.60.120.10">
    <property type="entry name" value="Jelly Rolls"/>
    <property type="match status" value="1"/>
</dbReference>
<protein>
    <submittedName>
        <fullName evidence="1">Ethanolamine utilization protein</fullName>
    </submittedName>
</protein>
<dbReference type="AlphaFoldDB" id="A0A2P7AKG8"/>
<dbReference type="EMBL" id="PGGN01000008">
    <property type="protein sequence ID" value="PSH54711.1"/>
    <property type="molecule type" value="Genomic_DNA"/>
</dbReference>
<evidence type="ECO:0000313" key="1">
    <source>
        <dbReference type="EMBL" id="PSH54711.1"/>
    </source>
</evidence>
<keyword evidence="2" id="KW-1185">Reference proteome</keyword>
<comment type="caution">
    <text evidence="1">The sequence shown here is derived from an EMBL/GenBank/DDBJ whole genome shotgun (WGS) entry which is preliminary data.</text>
</comment>
<name>A0A2P7AKG8_9HYPH</name>
<dbReference type="OrthoDB" id="3828611at2"/>
<dbReference type="InterPro" id="IPR014710">
    <property type="entry name" value="RmlC-like_jellyroll"/>
</dbReference>
<proteinExistence type="predicted"/>
<dbReference type="InterPro" id="IPR011051">
    <property type="entry name" value="RmlC_Cupin_sf"/>
</dbReference>
<accession>A0A2P7AKG8</accession>